<proteinExistence type="predicted"/>
<keyword evidence="3" id="KW-0676">Redox-active center</keyword>
<organism evidence="6 7">
    <name type="scientific">Sulfuricella denitrificans (strain DSM 22764 / NBRC 105220 / skB26)</name>
    <dbReference type="NCBI Taxonomy" id="1163617"/>
    <lineage>
        <taxon>Bacteria</taxon>
        <taxon>Pseudomonadati</taxon>
        <taxon>Pseudomonadota</taxon>
        <taxon>Betaproteobacteria</taxon>
        <taxon>Nitrosomonadales</taxon>
        <taxon>Sulfuricellaceae</taxon>
        <taxon>Sulfuricella</taxon>
    </lineage>
</organism>
<dbReference type="AlphaFoldDB" id="S6B845"/>
<dbReference type="Pfam" id="PF08534">
    <property type="entry name" value="Redoxin"/>
    <property type="match status" value="1"/>
</dbReference>
<evidence type="ECO:0000259" key="5">
    <source>
        <dbReference type="PROSITE" id="PS51352"/>
    </source>
</evidence>
<dbReference type="PANTHER" id="PTHR42852">
    <property type="entry name" value="THIOL:DISULFIDE INTERCHANGE PROTEIN DSBE"/>
    <property type="match status" value="1"/>
</dbReference>
<evidence type="ECO:0000256" key="4">
    <source>
        <dbReference type="SAM" id="SignalP"/>
    </source>
</evidence>
<accession>S6B845</accession>
<keyword evidence="7" id="KW-1185">Reference proteome</keyword>
<dbReference type="OrthoDB" id="9811352at2"/>
<dbReference type="InterPro" id="IPR017937">
    <property type="entry name" value="Thioredoxin_CS"/>
</dbReference>
<dbReference type="InterPro" id="IPR050553">
    <property type="entry name" value="Thioredoxin_ResA/DsbE_sf"/>
</dbReference>
<dbReference type="RefSeq" id="WP_009207452.1">
    <property type="nucleotide sequence ID" value="NC_022357.1"/>
</dbReference>
<dbReference type="PROSITE" id="PS51352">
    <property type="entry name" value="THIOREDOXIN_2"/>
    <property type="match status" value="1"/>
</dbReference>
<evidence type="ECO:0000256" key="2">
    <source>
        <dbReference type="ARBA" id="ARBA00022748"/>
    </source>
</evidence>
<dbReference type="PANTHER" id="PTHR42852:SF13">
    <property type="entry name" value="PROTEIN DIPZ"/>
    <property type="match status" value="1"/>
</dbReference>
<sequence>MSKAKLLLITAGAAVALATVYFAVPKQPKQVATSVAASPEISAEPVFAASFKDLDDKLQPLEQWRGKVVVLNFWAPWCPPCREEMPDFIKLQDKYRERGLVFIGVALDEKIKVQAFADEIGVNYPVLLGEMEAVDLAKKIGNRLGGLPFTVVIDRNGKIIASEVGGLTMAKLEKIALPLL</sequence>
<comment type="subcellular location">
    <subcellularLocation>
        <location evidence="1">Cell envelope</location>
    </subcellularLocation>
</comment>
<evidence type="ECO:0000256" key="3">
    <source>
        <dbReference type="ARBA" id="ARBA00023284"/>
    </source>
</evidence>
<dbReference type="eggNOG" id="COG0526">
    <property type="taxonomic scope" value="Bacteria"/>
</dbReference>
<evidence type="ECO:0000313" key="6">
    <source>
        <dbReference type="EMBL" id="BAN36587.1"/>
    </source>
</evidence>
<dbReference type="SUPFAM" id="SSF52833">
    <property type="entry name" value="Thioredoxin-like"/>
    <property type="match status" value="1"/>
</dbReference>
<dbReference type="GO" id="GO:0017004">
    <property type="term" value="P:cytochrome complex assembly"/>
    <property type="evidence" value="ECO:0007669"/>
    <property type="project" value="UniProtKB-KW"/>
</dbReference>
<feature type="domain" description="Thioredoxin" evidence="5">
    <location>
        <begin position="26"/>
        <end position="180"/>
    </location>
</feature>
<feature type="signal peptide" evidence="4">
    <location>
        <begin position="1"/>
        <end position="23"/>
    </location>
</feature>
<gene>
    <name evidence="6" type="ORF">SCD_n02788</name>
</gene>
<dbReference type="GO" id="GO:0030313">
    <property type="term" value="C:cell envelope"/>
    <property type="evidence" value="ECO:0007669"/>
    <property type="project" value="UniProtKB-SubCell"/>
</dbReference>
<protein>
    <submittedName>
        <fullName evidence="6">Thioredoxin</fullName>
    </submittedName>
</protein>
<keyword evidence="2" id="KW-0201">Cytochrome c-type biogenesis</keyword>
<keyword evidence="4" id="KW-0732">Signal</keyword>
<name>S6B845_SULDS</name>
<dbReference type="InterPro" id="IPR013740">
    <property type="entry name" value="Redoxin"/>
</dbReference>
<reference evidence="6 7" key="1">
    <citation type="journal article" date="2012" name="Appl. Environ. Microbiol.">
        <title>Draft genome sequence of a psychrotolerant sulfur-oxidizing bacterium, Sulfuricella denitrificans skB26, and proteomic insights into cold adaptation.</title>
        <authorList>
            <person name="Watanabe T."/>
            <person name="Kojima H."/>
            <person name="Fukui M."/>
        </authorList>
    </citation>
    <scope>NUCLEOTIDE SEQUENCE [LARGE SCALE GENOMIC DNA]</scope>
    <source>
        <strain evidence="7">skB26</strain>
    </source>
</reference>
<feature type="chain" id="PRO_5004536412" evidence="4">
    <location>
        <begin position="24"/>
        <end position="180"/>
    </location>
</feature>
<dbReference type="InterPro" id="IPR036249">
    <property type="entry name" value="Thioredoxin-like_sf"/>
</dbReference>
<dbReference type="KEGG" id="sdr:SCD_n02788"/>
<evidence type="ECO:0000256" key="1">
    <source>
        <dbReference type="ARBA" id="ARBA00004196"/>
    </source>
</evidence>
<dbReference type="GO" id="GO:0015036">
    <property type="term" value="F:disulfide oxidoreductase activity"/>
    <property type="evidence" value="ECO:0007669"/>
    <property type="project" value="UniProtKB-ARBA"/>
</dbReference>
<dbReference type="PROSITE" id="PS00194">
    <property type="entry name" value="THIOREDOXIN_1"/>
    <property type="match status" value="1"/>
</dbReference>
<dbReference type="EMBL" id="AP013066">
    <property type="protein sequence ID" value="BAN36587.1"/>
    <property type="molecule type" value="Genomic_DNA"/>
</dbReference>
<evidence type="ECO:0000313" key="7">
    <source>
        <dbReference type="Proteomes" id="UP000015559"/>
    </source>
</evidence>
<dbReference type="Proteomes" id="UP000015559">
    <property type="component" value="Chromosome"/>
</dbReference>
<dbReference type="Gene3D" id="3.40.30.10">
    <property type="entry name" value="Glutaredoxin"/>
    <property type="match status" value="1"/>
</dbReference>
<dbReference type="CDD" id="cd02966">
    <property type="entry name" value="TlpA_like_family"/>
    <property type="match status" value="1"/>
</dbReference>
<dbReference type="InterPro" id="IPR013766">
    <property type="entry name" value="Thioredoxin_domain"/>
</dbReference>
<dbReference type="STRING" id="1163617.SCD_n02788"/>
<dbReference type="HOGENOM" id="CLU_042529_11_1_4"/>